<accession>A0A4P6HHH2</accession>
<dbReference type="KEGG" id="dcb:C3Y92_04005"/>
<name>A0A4P6HHH2_9BACT</name>
<gene>
    <name evidence="2" type="ORF">C3Y92_04005</name>
</gene>
<evidence type="ECO:0000313" key="2">
    <source>
        <dbReference type="EMBL" id="QAZ66447.1"/>
    </source>
</evidence>
<dbReference type="InterPro" id="IPR029052">
    <property type="entry name" value="Metallo-depent_PP-like"/>
</dbReference>
<dbReference type="Pfam" id="PF00149">
    <property type="entry name" value="Metallophos"/>
    <property type="match status" value="1"/>
</dbReference>
<dbReference type="Proteomes" id="UP000293296">
    <property type="component" value="Chromosome"/>
</dbReference>
<dbReference type="EMBL" id="CP026538">
    <property type="protein sequence ID" value="QAZ66447.1"/>
    <property type="molecule type" value="Genomic_DNA"/>
</dbReference>
<dbReference type="AlphaFoldDB" id="A0A4P6HHH2"/>
<organism evidence="2 3">
    <name type="scientific">Solidesulfovibrio carbinolicus</name>
    <dbReference type="NCBI Taxonomy" id="296842"/>
    <lineage>
        <taxon>Bacteria</taxon>
        <taxon>Pseudomonadati</taxon>
        <taxon>Thermodesulfobacteriota</taxon>
        <taxon>Desulfovibrionia</taxon>
        <taxon>Desulfovibrionales</taxon>
        <taxon>Desulfovibrionaceae</taxon>
        <taxon>Solidesulfovibrio</taxon>
    </lineage>
</organism>
<proteinExistence type="predicted"/>
<dbReference type="RefSeq" id="WP_129349721.1">
    <property type="nucleotide sequence ID" value="NZ_CP026538.1"/>
</dbReference>
<dbReference type="OrthoDB" id="5448289at2"/>
<evidence type="ECO:0000259" key="1">
    <source>
        <dbReference type="Pfam" id="PF00149"/>
    </source>
</evidence>
<dbReference type="Gene3D" id="3.60.21.10">
    <property type="match status" value="1"/>
</dbReference>
<dbReference type="GO" id="GO:0016787">
    <property type="term" value="F:hydrolase activity"/>
    <property type="evidence" value="ECO:0007669"/>
    <property type="project" value="InterPro"/>
</dbReference>
<dbReference type="SUPFAM" id="SSF56300">
    <property type="entry name" value="Metallo-dependent phosphatases"/>
    <property type="match status" value="1"/>
</dbReference>
<evidence type="ECO:0000313" key="3">
    <source>
        <dbReference type="Proteomes" id="UP000293296"/>
    </source>
</evidence>
<keyword evidence="3" id="KW-1185">Reference proteome</keyword>
<reference evidence="2 3" key="1">
    <citation type="submission" date="2018-02" db="EMBL/GenBank/DDBJ databases">
        <title>Genome sequence of Desulfovibrio carbinolicus DSM 3852.</title>
        <authorList>
            <person name="Wilbanks E."/>
            <person name="Skennerton C.T."/>
            <person name="Orphan V.J."/>
        </authorList>
    </citation>
    <scope>NUCLEOTIDE SEQUENCE [LARGE SCALE GENOMIC DNA]</scope>
    <source>
        <strain evidence="2 3">DSM 3852</strain>
    </source>
</reference>
<feature type="domain" description="Calcineurin-like phosphoesterase" evidence="1">
    <location>
        <begin position="14"/>
        <end position="191"/>
    </location>
</feature>
<sequence length="318" mass="35241">MSLPVRRCRGLFCIPDPHVAATPPMQRLDSYMDDVLAKLAACLEQAAASDLVPVVLGDLFHWPRENPNVVMVALIELFRGHHPYVLVGNHDKYQARFTADTSLAVLRAAGVCDVLDEPGLFLRLDTPTGKAVVGASPDGSPLPTSVAKEPDETSVWLTHHNVGFPDFEEKQIKIREIPGLDWLINGHIHRPQPTVAAGGTRWANPGNVTRLKFSRRSMARIPEAAIWRPGLDDLEKWPIPHRPFAEVFPDQELPPEEAAGPAEVRSNFLEGLARLAWKRTREGAGLKDFLSANLNPEHPETALVWELYREVTDHGDAS</sequence>
<protein>
    <submittedName>
        <fullName evidence="2">Metallophosphoesterase</fullName>
    </submittedName>
</protein>
<dbReference type="InterPro" id="IPR004843">
    <property type="entry name" value="Calcineurin-like_PHP"/>
</dbReference>